<dbReference type="AlphaFoldDB" id="A0A6S6ZLV1"/>
<evidence type="ECO:0000256" key="2">
    <source>
        <dbReference type="ARBA" id="ARBA00023015"/>
    </source>
</evidence>
<keyword evidence="7" id="KW-1185">Reference proteome</keyword>
<dbReference type="InterPro" id="IPR018060">
    <property type="entry name" value="HTH_AraC"/>
</dbReference>
<dbReference type="Pfam" id="PF12833">
    <property type="entry name" value="HTH_18"/>
    <property type="match status" value="1"/>
</dbReference>
<accession>A0A6S6ZLV1</accession>
<sequence length="315" mass="34312">MPGPDHSVEIRPDTDLPIFVAKVTKYGYGAYGDRLILLMEVTLMPTRPLLPDPARSINAQDYQDLPRAVTAMAKEFPAGAQTGAHSHPRAQLIYAVDGVMRVTTPSGFWALPPLRALWVPAGVPHGVDMVGAVSMRSLYIQAEAAADYWPQCQVVEVSGLLRELILALTAAPVDYPLGGREEQVAALILSELAAARVVPFQIPWPRDRRLQTICMAILDQPGLQRGIEDWGSEVGASARTLIRLFQAELGLNYRQWVQQVRLADAVCRLSLGVPVARIAADLGYRSPSAFSAMFHRALGAPPQRYLQGADTLNGS</sequence>
<evidence type="ECO:0000313" key="7">
    <source>
        <dbReference type="Proteomes" id="UP000494108"/>
    </source>
</evidence>
<proteinExistence type="predicted"/>
<gene>
    <name evidence="6" type="ORF">LMG3431_04610</name>
</gene>
<evidence type="ECO:0000256" key="1">
    <source>
        <dbReference type="ARBA" id="ARBA00022491"/>
    </source>
</evidence>
<dbReference type="Proteomes" id="UP000494108">
    <property type="component" value="Unassembled WGS sequence"/>
</dbReference>
<dbReference type="PANTHER" id="PTHR11019:SF159">
    <property type="entry name" value="TRANSCRIPTIONAL REGULATOR-RELATED"/>
    <property type="match status" value="1"/>
</dbReference>
<reference evidence="6 7" key="1">
    <citation type="submission" date="2020-04" db="EMBL/GenBank/DDBJ databases">
        <authorList>
            <person name="De Canck E."/>
        </authorList>
    </citation>
    <scope>NUCLEOTIDE SEQUENCE [LARGE SCALE GENOMIC DNA]</scope>
    <source>
        <strain evidence="6 7">LMG 3431</strain>
    </source>
</reference>
<dbReference type="CDD" id="cd06124">
    <property type="entry name" value="cupin_NimR-like_N"/>
    <property type="match status" value="1"/>
</dbReference>
<protein>
    <recommendedName>
        <fullName evidence="5">HTH araC/xylS-type domain-containing protein</fullName>
    </recommendedName>
</protein>
<dbReference type="FunFam" id="1.10.10.60:FF:000132">
    <property type="entry name" value="AraC family transcriptional regulator"/>
    <property type="match status" value="1"/>
</dbReference>
<dbReference type="Gene3D" id="1.10.10.60">
    <property type="entry name" value="Homeodomain-like"/>
    <property type="match status" value="1"/>
</dbReference>
<dbReference type="SUPFAM" id="SSF46689">
    <property type="entry name" value="Homeodomain-like"/>
    <property type="match status" value="1"/>
</dbReference>
<dbReference type="Gene3D" id="2.60.120.10">
    <property type="entry name" value="Jelly Rolls"/>
    <property type="match status" value="1"/>
</dbReference>
<dbReference type="InterPro" id="IPR003313">
    <property type="entry name" value="AraC-bd"/>
</dbReference>
<keyword evidence="3" id="KW-0238">DNA-binding</keyword>
<dbReference type="GO" id="GO:0003700">
    <property type="term" value="F:DNA-binding transcription factor activity"/>
    <property type="evidence" value="ECO:0007669"/>
    <property type="project" value="InterPro"/>
</dbReference>
<dbReference type="PROSITE" id="PS01124">
    <property type="entry name" value="HTH_ARAC_FAMILY_2"/>
    <property type="match status" value="1"/>
</dbReference>
<feature type="domain" description="HTH araC/xylS-type" evidence="5">
    <location>
        <begin position="208"/>
        <end position="308"/>
    </location>
</feature>
<organism evidence="6 7">
    <name type="scientific">Achromobacter pestifer</name>
    <dbReference type="NCBI Taxonomy" id="1353889"/>
    <lineage>
        <taxon>Bacteria</taxon>
        <taxon>Pseudomonadati</taxon>
        <taxon>Pseudomonadota</taxon>
        <taxon>Betaproteobacteria</taxon>
        <taxon>Burkholderiales</taxon>
        <taxon>Alcaligenaceae</taxon>
        <taxon>Achromobacter</taxon>
    </lineage>
</organism>
<dbReference type="EMBL" id="CADIJX010000006">
    <property type="protein sequence ID" value="CAB3685785.1"/>
    <property type="molecule type" value="Genomic_DNA"/>
</dbReference>
<dbReference type="Pfam" id="PF02311">
    <property type="entry name" value="AraC_binding"/>
    <property type="match status" value="1"/>
</dbReference>
<keyword evidence="2" id="KW-0805">Transcription regulation</keyword>
<dbReference type="GO" id="GO:0043565">
    <property type="term" value="F:sequence-specific DNA binding"/>
    <property type="evidence" value="ECO:0007669"/>
    <property type="project" value="InterPro"/>
</dbReference>
<dbReference type="SUPFAM" id="SSF51182">
    <property type="entry name" value="RmlC-like cupins"/>
    <property type="match status" value="1"/>
</dbReference>
<evidence type="ECO:0000259" key="5">
    <source>
        <dbReference type="PROSITE" id="PS01124"/>
    </source>
</evidence>
<evidence type="ECO:0000256" key="4">
    <source>
        <dbReference type="ARBA" id="ARBA00023163"/>
    </source>
</evidence>
<dbReference type="SMART" id="SM00342">
    <property type="entry name" value="HTH_ARAC"/>
    <property type="match status" value="1"/>
</dbReference>
<evidence type="ECO:0000256" key="3">
    <source>
        <dbReference type="ARBA" id="ARBA00023125"/>
    </source>
</evidence>
<keyword evidence="1" id="KW-0678">Repressor</keyword>
<evidence type="ECO:0000313" key="6">
    <source>
        <dbReference type="EMBL" id="CAB3685785.1"/>
    </source>
</evidence>
<dbReference type="InterPro" id="IPR014710">
    <property type="entry name" value="RmlC-like_jellyroll"/>
</dbReference>
<name>A0A6S6ZLV1_9BURK</name>
<dbReference type="PANTHER" id="PTHR11019">
    <property type="entry name" value="HTH-TYPE TRANSCRIPTIONAL REGULATOR NIMR"/>
    <property type="match status" value="1"/>
</dbReference>
<keyword evidence="4" id="KW-0804">Transcription</keyword>
<dbReference type="InterPro" id="IPR011051">
    <property type="entry name" value="RmlC_Cupin_sf"/>
</dbReference>
<dbReference type="InterPro" id="IPR009057">
    <property type="entry name" value="Homeodomain-like_sf"/>
</dbReference>